<accession>A0A0X8GYH1</accession>
<dbReference type="Proteomes" id="UP000063781">
    <property type="component" value="Chromosome"/>
</dbReference>
<dbReference type="InterPro" id="IPR009091">
    <property type="entry name" value="RCC1/BLIP-II"/>
</dbReference>
<dbReference type="Pfam" id="PF16403">
    <property type="entry name" value="Bact_surface_Ig-like"/>
    <property type="match status" value="1"/>
</dbReference>
<organism evidence="5 6">
    <name type="scientific">Erysipelothrix larvae</name>
    <dbReference type="NCBI Taxonomy" id="1514105"/>
    <lineage>
        <taxon>Bacteria</taxon>
        <taxon>Bacillati</taxon>
        <taxon>Bacillota</taxon>
        <taxon>Erysipelotrichia</taxon>
        <taxon>Erysipelotrichales</taxon>
        <taxon>Erysipelotrichaceae</taxon>
        <taxon>Erysipelothrix</taxon>
    </lineage>
</organism>
<evidence type="ECO:0000256" key="1">
    <source>
        <dbReference type="ARBA" id="ARBA00022658"/>
    </source>
</evidence>
<dbReference type="InterPro" id="IPR013783">
    <property type="entry name" value="Ig-like_fold"/>
</dbReference>
<proteinExistence type="predicted"/>
<dbReference type="PRINTS" id="PR00633">
    <property type="entry name" value="RCCNDNSATION"/>
</dbReference>
<dbReference type="EMBL" id="CP013213">
    <property type="protein sequence ID" value="AMC92742.1"/>
    <property type="molecule type" value="Genomic_DNA"/>
</dbReference>
<dbReference type="RefSeq" id="WP_067630538.1">
    <property type="nucleotide sequence ID" value="NZ_CP013213.1"/>
</dbReference>
<sequence length="775" mass="84698">MKRFEVRAFIIGCILTCLTVFISPISGLLSDVVSQSFNISASKIQIEVTDFKVKQNTKTYPLGTDSQFEPTLIQNEVMGIEFTLNNSSPFDVDVEGTIELSFVNEANETQIVTLYTGETKDASIKAGELNGLIIGEQDLDTQELSATSNNRTGISKQVLADTLTTKDGLGEGFKSKRYTYKLYLDGNNVDKETLISTIKGNKIGVAVNVLASPQNKQSTWQSSVSTYGEIKTGVLRSLTFNLTGDNPLYVSKDDSYLEPGWVAQDEYDDPVSVDVSGQVEPSKIGEYTLEYTANYYGELHKLSRTVIVTDRKKPVLRPYVENPRKFVSETIDLRSFVLVDDGLAEPNLKDKIVITTPSDYDPMKPGKYNICYNVTNDIGMKADELCINLTVYAYKEIAPMYDTTIALSTDGHVYSWGLSSNGETGRNTTTTQSTPGEISELSEYEVVKIDGGRNFGMALTADNRIFIWGNDFFEGGGVQGNGVKFINNYVPKELVVMDGSKVKFVQISCGRNTAAALSENGVVYTWGDGNDYASGQNTTNSIYEPKVLNIVGNPTIKFVNLGVRNGVAIDTEDNVYFWGQNGLGVNNNGSDVRVPTNVNEKLRNINVDSNIEATGIPNIKEISLGTDHGYILMNDGRLYAWGENDLGQLGNNTRMSVSPKDRVPQIMTGFGDFIDKVEAGENYGVALDRNGIAYVWGYSAFGSIGVSNGTVLKTPTIKNPAGGRKITSIGAYYATTGLITEDGYLYMSGSNDFGELGIGKTSGNSYEFVKTLHPE</sequence>
<dbReference type="STRING" id="1514105.AOC36_01680"/>
<dbReference type="Pfam" id="PF25390">
    <property type="entry name" value="WD40_RLD"/>
    <property type="match status" value="1"/>
</dbReference>
<dbReference type="Gene3D" id="2.60.40.10">
    <property type="entry name" value="Immunoglobulins"/>
    <property type="match status" value="1"/>
</dbReference>
<evidence type="ECO:0000259" key="3">
    <source>
        <dbReference type="Pfam" id="PF16403"/>
    </source>
</evidence>
<protein>
    <submittedName>
        <fullName evidence="5">Uncharacterized protein</fullName>
    </submittedName>
</protein>
<keyword evidence="1" id="KW-0344">Guanine-nucleotide releasing factor</keyword>
<dbReference type="InterPro" id="IPR051553">
    <property type="entry name" value="Ran_GTPase-activating"/>
</dbReference>
<reference evidence="5 6" key="1">
    <citation type="submission" date="2015-10" db="EMBL/GenBank/DDBJ databases">
        <title>Erysipelothrix larvae sp. LV19 isolated from the larval gut of the rhinoceros beetle, Trypoxylus dichotomus.</title>
        <authorList>
            <person name="Lim S."/>
            <person name="Kim B.-C."/>
        </authorList>
    </citation>
    <scope>NUCLEOTIDE SEQUENCE [LARGE SCALE GENOMIC DNA]</scope>
    <source>
        <strain evidence="5 6">LV19</strain>
    </source>
</reference>
<dbReference type="PANTHER" id="PTHR45982:SF1">
    <property type="entry name" value="REGULATOR OF CHROMOSOME CONDENSATION"/>
    <property type="match status" value="1"/>
</dbReference>
<name>A0A0X8GYH1_9FIRM</name>
<dbReference type="InterPro" id="IPR058923">
    <property type="entry name" value="RCC1-like_dom"/>
</dbReference>
<keyword evidence="6" id="KW-1185">Reference proteome</keyword>
<evidence type="ECO:0000313" key="5">
    <source>
        <dbReference type="EMBL" id="AMC92742.1"/>
    </source>
</evidence>
<dbReference type="Gene3D" id="2.130.10.30">
    <property type="entry name" value="Regulator of chromosome condensation 1/beta-lactamase-inhibitor protein II"/>
    <property type="match status" value="2"/>
</dbReference>
<evidence type="ECO:0000256" key="2">
    <source>
        <dbReference type="ARBA" id="ARBA00022737"/>
    </source>
</evidence>
<keyword evidence="2" id="KW-0677">Repeat</keyword>
<evidence type="ECO:0000259" key="4">
    <source>
        <dbReference type="Pfam" id="PF25390"/>
    </source>
</evidence>
<gene>
    <name evidence="5" type="ORF">AOC36_01680</name>
</gene>
<dbReference type="PROSITE" id="PS50012">
    <property type="entry name" value="RCC1_3"/>
    <property type="match status" value="3"/>
</dbReference>
<dbReference type="SUPFAM" id="SSF50985">
    <property type="entry name" value="RCC1/BLIP-II"/>
    <property type="match status" value="2"/>
</dbReference>
<dbReference type="InterPro" id="IPR000408">
    <property type="entry name" value="Reg_chr_condens"/>
</dbReference>
<evidence type="ECO:0000313" key="6">
    <source>
        <dbReference type="Proteomes" id="UP000063781"/>
    </source>
</evidence>
<dbReference type="KEGG" id="erl:AOC36_01680"/>
<dbReference type="InterPro" id="IPR032179">
    <property type="entry name" value="Cry22Aa_Ig-like"/>
</dbReference>
<dbReference type="OrthoDB" id="27389at2"/>
<dbReference type="PANTHER" id="PTHR45982">
    <property type="entry name" value="REGULATOR OF CHROMOSOME CONDENSATION"/>
    <property type="match status" value="1"/>
</dbReference>
<feature type="domain" description="RCC1-like" evidence="4">
    <location>
        <begin position="403"/>
        <end position="666"/>
    </location>
</feature>
<dbReference type="AlphaFoldDB" id="A0A0X8GYH1"/>
<feature type="domain" description="Pesticidal crystal protein Cry22Aa Ig-like" evidence="3">
    <location>
        <begin position="241"/>
        <end position="308"/>
    </location>
</feature>